<feature type="domain" description="Ribosome maturation factor RimM PRC barrel" evidence="7">
    <location>
        <begin position="98"/>
        <end position="162"/>
    </location>
</feature>
<comment type="subunit">
    <text evidence="5">Binds ribosomal protein uS19.</text>
</comment>
<dbReference type="AlphaFoldDB" id="A0A9D2M4B6"/>
<dbReference type="GO" id="GO:0043022">
    <property type="term" value="F:ribosome binding"/>
    <property type="evidence" value="ECO:0007669"/>
    <property type="project" value="InterPro"/>
</dbReference>
<dbReference type="Gene3D" id="2.30.30.240">
    <property type="entry name" value="PRC-barrel domain"/>
    <property type="match status" value="1"/>
</dbReference>
<dbReference type="Proteomes" id="UP000824209">
    <property type="component" value="Unassembled WGS sequence"/>
</dbReference>
<dbReference type="Pfam" id="PF24986">
    <property type="entry name" value="PRC_RimM"/>
    <property type="match status" value="1"/>
</dbReference>
<keyword evidence="2 5" id="KW-0690">Ribosome biogenesis</keyword>
<protein>
    <recommendedName>
        <fullName evidence="5">Ribosome maturation factor RimM</fullName>
    </recommendedName>
</protein>
<evidence type="ECO:0000259" key="7">
    <source>
        <dbReference type="Pfam" id="PF24986"/>
    </source>
</evidence>
<reference evidence="8" key="1">
    <citation type="journal article" date="2021" name="PeerJ">
        <title>Extensive microbial diversity within the chicken gut microbiome revealed by metagenomics and culture.</title>
        <authorList>
            <person name="Gilroy R."/>
            <person name="Ravi A."/>
            <person name="Getino M."/>
            <person name="Pursley I."/>
            <person name="Horton D.L."/>
            <person name="Alikhan N.F."/>
            <person name="Baker D."/>
            <person name="Gharbi K."/>
            <person name="Hall N."/>
            <person name="Watson M."/>
            <person name="Adriaenssens E.M."/>
            <person name="Foster-Nyarko E."/>
            <person name="Jarju S."/>
            <person name="Secka A."/>
            <person name="Antonio M."/>
            <person name="Oren A."/>
            <person name="Chaudhuri R.R."/>
            <person name="La Ragione R."/>
            <person name="Hildebrand F."/>
            <person name="Pallen M.J."/>
        </authorList>
    </citation>
    <scope>NUCLEOTIDE SEQUENCE</scope>
    <source>
        <strain evidence="8">ChiBcec8-14828</strain>
    </source>
</reference>
<dbReference type="InterPro" id="IPR056792">
    <property type="entry name" value="PRC_RimM"/>
</dbReference>
<dbReference type="SUPFAM" id="SSF50346">
    <property type="entry name" value="PRC-barrel domain"/>
    <property type="match status" value="1"/>
</dbReference>
<dbReference type="SUPFAM" id="SSF50447">
    <property type="entry name" value="Translation proteins"/>
    <property type="match status" value="1"/>
</dbReference>
<evidence type="ECO:0000313" key="9">
    <source>
        <dbReference type="Proteomes" id="UP000824209"/>
    </source>
</evidence>
<feature type="domain" description="RimM N-terminal" evidence="6">
    <location>
        <begin position="7"/>
        <end position="86"/>
    </location>
</feature>
<dbReference type="InterPro" id="IPR011961">
    <property type="entry name" value="RimM"/>
</dbReference>
<dbReference type="Pfam" id="PF01782">
    <property type="entry name" value="RimM"/>
    <property type="match status" value="1"/>
</dbReference>
<dbReference type="GO" id="GO:0005840">
    <property type="term" value="C:ribosome"/>
    <property type="evidence" value="ECO:0007669"/>
    <property type="project" value="InterPro"/>
</dbReference>
<name>A0A9D2M4B6_9FIRM</name>
<comment type="subcellular location">
    <subcellularLocation>
        <location evidence="5">Cytoplasm</location>
    </subcellularLocation>
</comment>
<proteinExistence type="inferred from homology"/>
<dbReference type="InterPro" id="IPR036976">
    <property type="entry name" value="RimM_N_sf"/>
</dbReference>
<organism evidence="8 9">
    <name type="scientific">Candidatus Ruthenibacterium avium</name>
    <dbReference type="NCBI Taxonomy" id="2838751"/>
    <lineage>
        <taxon>Bacteria</taxon>
        <taxon>Bacillati</taxon>
        <taxon>Bacillota</taxon>
        <taxon>Clostridia</taxon>
        <taxon>Eubacteriales</taxon>
        <taxon>Oscillospiraceae</taxon>
        <taxon>Ruthenibacterium</taxon>
    </lineage>
</organism>
<dbReference type="PANTHER" id="PTHR33692:SF1">
    <property type="entry name" value="RIBOSOME MATURATION FACTOR RIMM"/>
    <property type="match status" value="1"/>
</dbReference>
<comment type="caution">
    <text evidence="8">The sequence shown here is derived from an EMBL/GenBank/DDBJ whole genome shotgun (WGS) entry which is preliminary data.</text>
</comment>
<dbReference type="GO" id="GO:0042274">
    <property type="term" value="P:ribosomal small subunit biogenesis"/>
    <property type="evidence" value="ECO:0007669"/>
    <property type="project" value="UniProtKB-UniRule"/>
</dbReference>
<dbReference type="Gene3D" id="2.40.30.60">
    <property type="entry name" value="RimM"/>
    <property type="match status" value="1"/>
</dbReference>
<reference evidence="8" key="2">
    <citation type="submission" date="2021-04" db="EMBL/GenBank/DDBJ databases">
        <authorList>
            <person name="Gilroy R."/>
        </authorList>
    </citation>
    <scope>NUCLEOTIDE SEQUENCE</scope>
    <source>
        <strain evidence="8">ChiBcec8-14828</strain>
    </source>
</reference>
<dbReference type="GO" id="GO:0005737">
    <property type="term" value="C:cytoplasm"/>
    <property type="evidence" value="ECO:0007669"/>
    <property type="project" value="UniProtKB-SubCell"/>
</dbReference>
<evidence type="ECO:0000256" key="2">
    <source>
        <dbReference type="ARBA" id="ARBA00022517"/>
    </source>
</evidence>
<accession>A0A9D2M4B6</accession>
<evidence type="ECO:0000313" key="8">
    <source>
        <dbReference type="EMBL" id="HJB40678.1"/>
    </source>
</evidence>
<evidence type="ECO:0000256" key="3">
    <source>
        <dbReference type="ARBA" id="ARBA00022552"/>
    </source>
</evidence>
<evidence type="ECO:0000256" key="5">
    <source>
        <dbReference type="HAMAP-Rule" id="MF_00014"/>
    </source>
</evidence>
<comment type="function">
    <text evidence="5">An accessory protein needed during the final step in the assembly of 30S ribosomal subunit, possibly for assembly of the head region. Essential for efficient processing of 16S rRNA. May be needed both before and after RbfA during the maturation of 16S rRNA. It has affinity for free ribosomal 30S subunits but not for 70S ribosomes.</text>
</comment>
<keyword evidence="4 5" id="KW-0143">Chaperone</keyword>
<gene>
    <name evidence="5 8" type="primary">rimM</name>
    <name evidence="8" type="ORF">H9943_09825</name>
</gene>
<sequence>MKQFLEAGEFVTTHGVMGELKLYPWSDSPEFVANLPRLYLSAQGGTALKPVNVRIHKGMCIVKLEGVDSIEAARPYLRRTVYFDRNDVSLPEGRYFVQDIIGCRVVDANTGHVYGEIVHITHPGANDVYTIRSESGQEYLFPAVDEFLAALEPENRLVVVRPIPGMFGEMVNGDADED</sequence>
<dbReference type="PANTHER" id="PTHR33692">
    <property type="entry name" value="RIBOSOME MATURATION FACTOR RIMM"/>
    <property type="match status" value="1"/>
</dbReference>
<dbReference type="InterPro" id="IPR009000">
    <property type="entry name" value="Transl_B-barrel_sf"/>
</dbReference>
<evidence type="ECO:0000259" key="6">
    <source>
        <dbReference type="Pfam" id="PF01782"/>
    </source>
</evidence>
<evidence type="ECO:0000256" key="4">
    <source>
        <dbReference type="ARBA" id="ARBA00023186"/>
    </source>
</evidence>
<dbReference type="InterPro" id="IPR011033">
    <property type="entry name" value="PRC_barrel-like_sf"/>
</dbReference>
<evidence type="ECO:0000256" key="1">
    <source>
        <dbReference type="ARBA" id="ARBA00022490"/>
    </source>
</evidence>
<dbReference type="HAMAP" id="MF_00014">
    <property type="entry name" value="Ribosome_mat_RimM"/>
    <property type="match status" value="1"/>
</dbReference>
<keyword evidence="3 5" id="KW-0698">rRNA processing</keyword>
<dbReference type="InterPro" id="IPR002676">
    <property type="entry name" value="RimM_N"/>
</dbReference>
<dbReference type="NCBIfam" id="TIGR02273">
    <property type="entry name" value="16S_RimM"/>
    <property type="match status" value="1"/>
</dbReference>
<keyword evidence="1 5" id="KW-0963">Cytoplasm</keyword>
<comment type="domain">
    <text evidence="5">The PRC barrel domain binds ribosomal protein uS19.</text>
</comment>
<comment type="similarity">
    <text evidence="5">Belongs to the RimM family.</text>
</comment>
<dbReference type="EMBL" id="DWYA01000088">
    <property type="protein sequence ID" value="HJB40678.1"/>
    <property type="molecule type" value="Genomic_DNA"/>
</dbReference>
<dbReference type="GO" id="GO:0006364">
    <property type="term" value="P:rRNA processing"/>
    <property type="evidence" value="ECO:0007669"/>
    <property type="project" value="UniProtKB-UniRule"/>
</dbReference>